<evidence type="ECO:0000313" key="3">
    <source>
        <dbReference type="Proteomes" id="UP001152797"/>
    </source>
</evidence>
<evidence type="ECO:0000313" key="2">
    <source>
        <dbReference type="EMBL" id="CAL4795151.1"/>
    </source>
</evidence>
<dbReference type="EMBL" id="CAMXCT020004137">
    <property type="protein sequence ID" value="CAL1161214.1"/>
    <property type="molecule type" value="Genomic_DNA"/>
</dbReference>
<protein>
    <submittedName>
        <fullName evidence="1">Uncharacterized protein</fullName>
    </submittedName>
</protein>
<dbReference type="EMBL" id="CAMXCT010004137">
    <property type="protein sequence ID" value="CAI4007839.1"/>
    <property type="molecule type" value="Genomic_DNA"/>
</dbReference>
<comment type="caution">
    <text evidence="1">The sequence shown here is derived from an EMBL/GenBank/DDBJ whole genome shotgun (WGS) entry which is preliminary data.</text>
</comment>
<organism evidence="1">
    <name type="scientific">Cladocopium goreaui</name>
    <dbReference type="NCBI Taxonomy" id="2562237"/>
    <lineage>
        <taxon>Eukaryota</taxon>
        <taxon>Sar</taxon>
        <taxon>Alveolata</taxon>
        <taxon>Dinophyceae</taxon>
        <taxon>Suessiales</taxon>
        <taxon>Symbiodiniaceae</taxon>
        <taxon>Cladocopium</taxon>
    </lineage>
</organism>
<name>A0A9P1DC02_9DINO</name>
<gene>
    <name evidence="1" type="ORF">C1SCF055_LOCUS33363</name>
</gene>
<evidence type="ECO:0000313" key="1">
    <source>
        <dbReference type="EMBL" id="CAI4007839.1"/>
    </source>
</evidence>
<reference evidence="2 3" key="2">
    <citation type="submission" date="2024-05" db="EMBL/GenBank/DDBJ databases">
        <authorList>
            <person name="Chen Y."/>
            <person name="Shah S."/>
            <person name="Dougan E. K."/>
            <person name="Thang M."/>
            <person name="Chan C."/>
        </authorList>
    </citation>
    <scope>NUCLEOTIDE SEQUENCE [LARGE SCALE GENOMIC DNA]</scope>
</reference>
<feature type="non-terminal residue" evidence="1">
    <location>
        <position position="115"/>
    </location>
</feature>
<proteinExistence type="predicted"/>
<reference evidence="1" key="1">
    <citation type="submission" date="2022-10" db="EMBL/GenBank/DDBJ databases">
        <authorList>
            <person name="Chen Y."/>
            <person name="Dougan E. K."/>
            <person name="Chan C."/>
            <person name="Rhodes N."/>
            <person name="Thang M."/>
        </authorList>
    </citation>
    <scope>NUCLEOTIDE SEQUENCE</scope>
</reference>
<sequence length="115" mass="12694">MYRYQLSCDADRCDVESTSMGGSEVKAAFEAMRSNETLDYLGLLGRSQPSELPEGSAQHGGRKPLGAAHLNEFLPSPAHNVSATENKKCLPLDPLAQIAEFRRLGCSYAFERFPW</sequence>
<dbReference type="AlphaFoldDB" id="A0A9P1DC02"/>
<dbReference type="Proteomes" id="UP001152797">
    <property type="component" value="Unassembled WGS sequence"/>
</dbReference>
<dbReference type="EMBL" id="CAMXCT030004137">
    <property type="protein sequence ID" value="CAL4795151.1"/>
    <property type="molecule type" value="Genomic_DNA"/>
</dbReference>
<accession>A0A9P1DC02</accession>
<keyword evidence="3" id="KW-1185">Reference proteome</keyword>